<feature type="domain" description="Ketoreductase" evidence="3">
    <location>
        <begin position="7"/>
        <end position="201"/>
    </location>
</feature>
<keyword evidence="5" id="KW-1185">Reference proteome</keyword>
<sequence length="280" mass="29755">MSAPAPRTVLITGASSGIGRATALRFARDGWRVIATGRNAEALAALEAEMAAVAPPAAAAAAAAAGSLFKTITFDVADQQSVEAALAPAALDHWDIDVLVNNAGLALGLSKAQDARVDHWQTMVNTNVNGMLYVTHALLPRMVARNAPGSHIMFVSSIAGQWPYVGGNVYGATKAFVTQFALNLRTDLLGTAVRVTSLEPGMVETPFSNVRFESDMSKVSQVYDGVQSLTAEDCAETILWATTQPAHVNVNRIEIMPIQQAYGGLAVHRDFEKYPFGKKD</sequence>
<keyword evidence="2" id="KW-0560">Oxidoreductase</keyword>
<evidence type="ECO:0000259" key="3">
    <source>
        <dbReference type="SMART" id="SM00822"/>
    </source>
</evidence>
<dbReference type="eggNOG" id="KOG1205">
    <property type="taxonomic scope" value="Eukaryota"/>
</dbReference>
<comment type="similarity">
    <text evidence="1">Belongs to the short-chain dehydrogenases/reductases (SDR) family.</text>
</comment>
<accession>A0A058Z3F9</accession>
<dbReference type="InterPro" id="IPR036291">
    <property type="entry name" value="NAD(P)-bd_dom_sf"/>
</dbReference>
<evidence type="ECO:0000313" key="5">
    <source>
        <dbReference type="Proteomes" id="UP000030693"/>
    </source>
</evidence>
<evidence type="ECO:0000256" key="1">
    <source>
        <dbReference type="ARBA" id="ARBA00006484"/>
    </source>
</evidence>
<dbReference type="PANTHER" id="PTHR42901">
    <property type="entry name" value="ALCOHOL DEHYDROGENASE"/>
    <property type="match status" value="1"/>
</dbReference>
<protein>
    <recommendedName>
        <fullName evidence="3">Ketoreductase domain-containing protein</fullName>
    </recommendedName>
</protein>
<dbReference type="PANTHER" id="PTHR42901:SF1">
    <property type="entry name" value="ALCOHOL DEHYDROGENASE"/>
    <property type="match status" value="1"/>
</dbReference>
<reference evidence="4" key="1">
    <citation type="submission" date="2013-04" db="EMBL/GenBank/DDBJ databases">
        <title>The Genome Sequence of Fonticula alba ATCC 38817.</title>
        <authorList>
            <consortium name="The Broad Institute Genomics Platform"/>
            <person name="Russ C."/>
            <person name="Cuomo C."/>
            <person name="Burger G."/>
            <person name="Gray M.W."/>
            <person name="Holland P.W.H."/>
            <person name="King N."/>
            <person name="Lang F.B.F."/>
            <person name="Roger A.J."/>
            <person name="Ruiz-Trillo I."/>
            <person name="Brown M."/>
            <person name="Walker B."/>
            <person name="Young S."/>
            <person name="Zeng Q."/>
            <person name="Gargeya S."/>
            <person name="Fitzgerald M."/>
            <person name="Haas B."/>
            <person name="Abouelleil A."/>
            <person name="Allen A.W."/>
            <person name="Alvarado L."/>
            <person name="Arachchi H.M."/>
            <person name="Berlin A.M."/>
            <person name="Chapman S.B."/>
            <person name="Gainer-Dewar J."/>
            <person name="Goldberg J."/>
            <person name="Griggs A."/>
            <person name="Gujja S."/>
            <person name="Hansen M."/>
            <person name="Howarth C."/>
            <person name="Imamovic A."/>
            <person name="Ireland A."/>
            <person name="Larimer J."/>
            <person name="McCowan C."/>
            <person name="Murphy C."/>
            <person name="Pearson M."/>
            <person name="Poon T.W."/>
            <person name="Priest M."/>
            <person name="Roberts A."/>
            <person name="Saif S."/>
            <person name="Shea T."/>
            <person name="Sisk P."/>
            <person name="Sykes S."/>
            <person name="Wortman J."/>
            <person name="Nusbaum C."/>
            <person name="Birren B."/>
        </authorList>
    </citation>
    <scope>NUCLEOTIDE SEQUENCE [LARGE SCALE GENOMIC DNA]</scope>
    <source>
        <strain evidence="4">ATCC 38817</strain>
    </source>
</reference>
<organism evidence="4">
    <name type="scientific">Fonticula alba</name>
    <name type="common">Slime mold</name>
    <dbReference type="NCBI Taxonomy" id="691883"/>
    <lineage>
        <taxon>Eukaryota</taxon>
        <taxon>Rotosphaerida</taxon>
        <taxon>Fonticulaceae</taxon>
        <taxon>Fonticula</taxon>
    </lineage>
</organism>
<dbReference type="AlphaFoldDB" id="A0A058Z3F9"/>
<dbReference type="SUPFAM" id="SSF51735">
    <property type="entry name" value="NAD(P)-binding Rossmann-fold domains"/>
    <property type="match status" value="1"/>
</dbReference>
<dbReference type="PROSITE" id="PS00061">
    <property type="entry name" value="ADH_SHORT"/>
    <property type="match status" value="1"/>
</dbReference>
<dbReference type="InterPro" id="IPR020904">
    <property type="entry name" value="Sc_DH/Rdtase_CS"/>
</dbReference>
<dbReference type="SMART" id="SM00822">
    <property type="entry name" value="PKS_KR"/>
    <property type="match status" value="1"/>
</dbReference>
<dbReference type="GeneID" id="20528944"/>
<dbReference type="OMA" id="WRWMWET"/>
<dbReference type="OrthoDB" id="1933717at2759"/>
<proteinExistence type="inferred from homology"/>
<dbReference type="Proteomes" id="UP000030693">
    <property type="component" value="Unassembled WGS sequence"/>
</dbReference>
<dbReference type="PRINTS" id="PR00081">
    <property type="entry name" value="GDHRDH"/>
</dbReference>
<dbReference type="RefSeq" id="XP_009496371.1">
    <property type="nucleotide sequence ID" value="XM_009498096.1"/>
</dbReference>
<dbReference type="InterPro" id="IPR057326">
    <property type="entry name" value="KR_dom"/>
</dbReference>
<gene>
    <name evidence="4" type="ORF">H696_04219</name>
</gene>
<dbReference type="InterPro" id="IPR002347">
    <property type="entry name" value="SDR_fam"/>
</dbReference>
<dbReference type="EMBL" id="KB932207">
    <property type="protein sequence ID" value="KCV68800.1"/>
    <property type="molecule type" value="Genomic_DNA"/>
</dbReference>
<dbReference type="Gene3D" id="3.40.50.720">
    <property type="entry name" value="NAD(P)-binding Rossmann-like Domain"/>
    <property type="match status" value="1"/>
</dbReference>
<name>A0A058Z3F9_FONAL</name>
<dbReference type="FunFam" id="3.40.50.720:FF:000047">
    <property type="entry name" value="NADP-dependent L-serine/L-allo-threonine dehydrogenase"/>
    <property type="match status" value="1"/>
</dbReference>
<evidence type="ECO:0000256" key="2">
    <source>
        <dbReference type="ARBA" id="ARBA00023002"/>
    </source>
</evidence>
<dbReference type="STRING" id="691883.A0A058Z3F9"/>
<dbReference type="GO" id="GO:0016616">
    <property type="term" value="F:oxidoreductase activity, acting on the CH-OH group of donors, NAD or NADP as acceptor"/>
    <property type="evidence" value="ECO:0007669"/>
    <property type="project" value="UniProtKB-ARBA"/>
</dbReference>
<dbReference type="Pfam" id="PF00106">
    <property type="entry name" value="adh_short"/>
    <property type="match status" value="1"/>
</dbReference>
<evidence type="ECO:0000313" key="4">
    <source>
        <dbReference type="EMBL" id="KCV68800.1"/>
    </source>
</evidence>